<dbReference type="Gene3D" id="1.20.5.1930">
    <property type="match status" value="1"/>
</dbReference>
<protein>
    <submittedName>
        <fullName evidence="6">Histidine kinase</fullName>
    </submittedName>
</protein>
<evidence type="ECO:0000256" key="2">
    <source>
        <dbReference type="ARBA" id="ARBA00022777"/>
    </source>
</evidence>
<dbReference type="Pfam" id="PF07730">
    <property type="entry name" value="HisKA_3"/>
    <property type="match status" value="1"/>
</dbReference>
<sequence length="369" mass="39277">MLSVGDEGDVEPVIAAYAEALRTVSSPLVLDAELWQGCELQARAVVADCLRSLEGDAAGDDRRMMDDDAEFASMALGARRALQRASPDDSVAAAHILFDVVLKNLNGLADGLPPEERVPRLLRAVETLHASIKTRVRALLIGYDAFMARSVGATNSAEQSRLAGDIHDHVGSNLSLVLRCLELHEAEVRTGASRRDRIAEAKRALQEAIQFSRALVSGLRSGGSESGLGAQLDEYVAALDPGTADLEIDVQVNGCESWLPSQYREEIFLVVRECLWNAVTHSGASTVSAEVTITPHMVIGLVEDNGKGFDPGAAASGRDGGSGIASMRQRIGALDGALSIRSREGMGTRIHLRVPTPGRPVEAGNARAW</sequence>
<dbReference type="Pfam" id="PF02518">
    <property type="entry name" value="HATPase_c"/>
    <property type="match status" value="1"/>
</dbReference>
<dbReference type="GO" id="GO:0016020">
    <property type="term" value="C:membrane"/>
    <property type="evidence" value="ECO:0007669"/>
    <property type="project" value="InterPro"/>
</dbReference>
<dbReference type="PANTHER" id="PTHR24421">
    <property type="entry name" value="NITRATE/NITRITE SENSOR PROTEIN NARX-RELATED"/>
    <property type="match status" value="1"/>
</dbReference>
<evidence type="ECO:0000256" key="3">
    <source>
        <dbReference type="ARBA" id="ARBA00023012"/>
    </source>
</evidence>
<evidence type="ECO:0000259" key="5">
    <source>
        <dbReference type="Pfam" id="PF07730"/>
    </source>
</evidence>
<feature type="domain" description="Histidine kinase/HSP90-like ATPase" evidence="4">
    <location>
        <begin position="265"/>
        <end position="356"/>
    </location>
</feature>
<feature type="domain" description="Signal transduction histidine kinase subgroup 3 dimerisation and phosphoacceptor" evidence="5">
    <location>
        <begin position="158"/>
        <end position="222"/>
    </location>
</feature>
<keyword evidence="1" id="KW-0808">Transferase</keyword>
<dbReference type="SUPFAM" id="SSF55874">
    <property type="entry name" value="ATPase domain of HSP90 chaperone/DNA topoisomerase II/histidine kinase"/>
    <property type="match status" value="1"/>
</dbReference>
<keyword evidence="2 6" id="KW-0418">Kinase</keyword>
<name>A0AAU2V195_9ACTN</name>
<dbReference type="GO" id="GO:0046983">
    <property type="term" value="F:protein dimerization activity"/>
    <property type="evidence" value="ECO:0007669"/>
    <property type="project" value="InterPro"/>
</dbReference>
<keyword evidence="3" id="KW-0902">Two-component regulatory system</keyword>
<dbReference type="InterPro" id="IPR003594">
    <property type="entry name" value="HATPase_dom"/>
</dbReference>
<reference evidence="6" key="1">
    <citation type="submission" date="2022-10" db="EMBL/GenBank/DDBJ databases">
        <title>The complete genomes of actinobacterial strains from the NBC collection.</title>
        <authorList>
            <person name="Joergensen T.S."/>
            <person name="Alvarez Arevalo M."/>
            <person name="Sterndorff E.B."/>
            <person name="Faurdal D."/>
            <person name="Vuksanovic O."/>
            <person name="Mourched A.-S."/>
            <person name="Charusanti P."/>
            <person name="Shaw S."/>
            <person name="Blin K."/>
            <person name="Weber T."/>
        </authorList>
    </citation>
    <scope>NUCLEOTIDE SEQUENCE</scope>
    <source>
        <strain evidence="6">NBC_00003</strain>
    </source>
</reference>
<dbReference type="InterPro" id="IPR036890">
    <property type="entry name" value="HATPase_C_sf"/>
</dbReference>
<dbReference type="CDD" id="cd16917">
    <property type="entry name" value="HATPase_UhpB-NarQ-NarX-like"/>
    <property type="match status" value="1"/>
</dbReference>
<gene>
    <name evidence="6" type="ORF">OG549_10090</name>
</gene>
<organism evidence="6">
    <name type="scientific">Streptomyces sp. NBC_00003</name>
    <dbReference type="NCBI Taxonomy" id="2903608"/>
    <lineage>
        <taxon>Bacteria</taxon>
        <taxon>Bacillati</taxon>
        <taxon>Actinomycetota</taxon>
        <taxon>Actinomycetes</taxon>
        <taxon>Kitasatosporales</taxon>
        <taxon>Streptomycetaceae</taxon>
        <taxon>Streptomyces</taxon>
    </lineage>
</organism>
<dbReference type="InterPro" id="IPR011712">
    <property type="entry name" value="Sig_transdc_His_kin_sub3_dim/P"/>
</dbReference>
<dbReference type="GO" id="GO:0000155">
    <property type="term" value="F:phosphorelay sensor kinase activity"/>
    <property type="evidence" value="ECO:0007669"/>
    <property type="project" value="InterPro"/>
</dbReference>
<proteinExistence type="predicted"/>
<evidence type="ECO:0000313" key="6">
    <source>
        <dbReference type="EMBL" id="WTW60973.1"/>
    </source>
</evidence>
<dbReference type="InterPro" id="IPR050482">
    <property type="entry name" value="Sensor_HK_TwoCompSys"/>
</dbReference>
<evidence type="ECO:0000256" key="1">
    <source>
        <dbReference type="ARBA" id="ARBA00022679"/>
    </source>
</evidence>
<accession>A0AAU2V195</accession>
<dbReference type="Gene3D" id="3.30.565.10">
    <property type="entry name" value="Histidine kinase-like ATPase, C-terminal domain"/>
    <property type="match status" value="1"/>
</dbReference>
<evidence type="ECO:0000259" key="4">
    <source>
        <dbReference type="Pfam" id="PF02518"/>
    </source>
</evidence>
<dbReference type="AlphaFoldDB" id="A0AAU2V195"/>
<dbReference type="EMBL" id="CP108318">
    <property type="protein sequence ID" value="WTW60973.1"/>
    <property type="molecule type" value="Genomic_DNA"/>
</dbReference>